<gene>
    <name evidence="2" type="ORF">GA0070617_5592</name>
</gene>
<evidence type="ECO:0000256" key="1">
    <source>
        <dbReference type="SAM" id="MobiDB-lite"/>
    </source>
</evidence>
<keyword evidence="3" id="KW-1185">Reference proteome</keyword>
<organism evidence="2 3">
    <name type="scientific">Micromonospora yangpuensis</name>
    <dbReference type="NCBI Taxonomy" id="683228"/>
    <lineage>
        <taxon>Bacteria</taxon>
        <taxon>Bacillati</taxon>
        <taxon>Actinomycetota</taxon>
        <taxon>Actinomycetes</taxon>
        <taxon>Micromonosporales</taxon>
        <taxon>Micromonosporaceae</taxon>
        <taxon>Micromonospora</taxon>
    </lineage>
</organism>
<feature type="region of interest" description="Disordered" evidence="1">
    <location>
        <begin position="1"/>
        <end position="85"/>
    </location>
</feature>
<evidence type="ECO:0000313" key="3">
    <source>
        <dbReference type="Proteomes" id="UP000198937"/>
    </source>
</evidence>
<feature type="compositionally biased region" description="Pro residues" evidence="1">
    <location>
        <begin position="49"/>
        <end position="61"/>
    </location>
</feature>
<feature type="compositionally biased region" description="Basic residues" evidence="1">
    <location>
        <begin position="1"/>
        <end position="10"/>
    </location>
</feature>
<feature type="compositionally biased region" description="Basic and acidic residues" evidence="1">
    <location>
        <begin position="220"/>
        <end position="230"/>
    </location>
</feature>
<feature type="compositionally biased region" description="Low complexity" evidence="1">
    <location>
        <begin position="70"/>
        <end position="79"/>
    </location>
</feature>
<dbReference type="Proteomes" id="UP000198937">
    <property type="component" value="Unassembled WGS sequence"/>
</dbReference>
<dbReference type="EMBL" id="FMIA01000002">
    <property type="protein sequence ID" value="SCL64880.1"/>
    <property type="molecule type" value="Genomic_DNA"/>
</dbReference>
<sequence length="274" mass="30509">MRTGCTRRSRNSVGICAARSSPPPSGATRPSTSLSGPRTRWPSCVDGSTPPPLTIPRPRPPWTSRQVPDGPSCPSPRCRGPGRRFRRCRGPGRRFRRCRGPGRRFRRCRRPGFPSPRCRWRFPVPGYRLPRCRTVPRPGRRRAGHPRRSTPRGPNRTVGTRYPPPRTWPGRPGGRARRGRPPTATGGTTRSQHPLRPAGTALPPARRTSSRPARRVGTAPDRKRPDGLRDGRHRAGCHRAGIPTSRPARWGWCGTPRPCTSPGTPCWTDPAPRR</sequence>
<feature type="compositionally biased region" description="Low complexity" evidence="1">
    <location>
        <begin position="181"/>
        <end position="190"/>
    </location>
</feature>
<accession>A0A1C6VG71</accession>
<name>A0A1C6VG71_9ACTN</name>
<protein>
    <submittedName>
        <fullName evidence="2">Uncharacterized protein</fullName>
    </submittedName>
</protein>
<reference evidence="2 3" key="1">
    <citation type="submission" date="2016-06" db="EMBL/GenBank/DDBJ databases">
        <authorList>
            <person name="Kjaerup R.B."/>
            <person name="Dalgaard T.S."/>
            <person name="Juul-Madsen H.R."/>
        </authorList>
    </citation>
    <scope>NUCLEOTIDE SEQUENCE [LARGE SCALE GENOMIC DNA]</scope>
    <source>
        <strain evidence="2 3">DSM 45577</strain>
    </source>
</reference>
<feature type="compositionally biased region" description="Basic residues" evidence="1">
    <location>
        <begin position="138"/>
        <end position="150"/>
    </location>
</feature>
<evidence type="ECO:0000313" key="2">
    <source>
        <dbReference type="EMBL" id="SCL64880.1"/>
    </source>
</evidence>
<proteinExistence type="predicted"/>
<feature type="region of interest" description="Disordered" evidence="1">
    <location>
        <begin position="129"/>
        <end position="253"/>
    </location>
</feature>
<dbReference type="AlphaFoldDB" id="A0A1C6VG71"/>